<dbReference type="SUPFAM" id="SSF48150">
    <property type="entry name" value="DNA-glycosylase"/>
    <property type="match status" value="1"/>
</dbReference>
<comment type="caution">
    <text evidence="1">The sequence shown here is derived from an EMBL/GenBank/DDBJ whole genome shotgun (WGS) entry which is preliminary data.</text>
</comment>
<dbReference type="EMBL" id="JASCXX010000024">
    <property type="protein sequence ID" value="MDI6450752.1"/>
    <property type="molecule type" value="Genomic_DNA"/>
</dbReference>
<dbReference type="GO" id="GO:0003824">
    <property type="term" value="F:catalytic activity"/>
    <property type="evidence" value="ECO:0007669"/>
    <property type="project" value="InterPro"/>
</dbReference>
<accession>A0AAW6TYY3</accession>
<dbReference type="RefSeq" id="WP_349246162.1">
    <property type="nucleotide sequence ID" value="NZ_JASCXX010000024.1"/>
</dbReference>
<reference evidence="1" key="1">
    <citation type="submission" date="2023-05" db="EMBL/GenBank/DDBJ databases">
        <title>Anaerotaeda fermentans gen. nov., sp. nov., a novel anaerobic planctomycete of the new family within the order Sedimentisphaerales isolated from Taman Peninsula, Russia.</title>
        <authorList>
            <person name="Khomyakova M.A."/>
            <person name="Merkel A.Y."/>
            <person name="Slobodkin A.I."/>
        </authorList>
    </citation>
    <scope>NUCLEOTIDE SEQUENCE</scope>
    <source>
        <strain evidence="1">M17dextr</strain>
    </source>
</reference>
<keyword evidence="2" id="KW-1185">Reference proteome</keyword>
<dbReference type="InterPro" id="IPR014127">
    <property type="entry name" value="CHP02757"/>
</dbReference>
<gene>
    <name evidence="1" type="ORF">QJ522_16960</name>
</gene>
<dbReference type="Gene3D" id="1.10.1670.10">
    <property type="entry name" value="Helix-hairpin-Helix base-excision DNA repair enzymes (C-terminal)"/>
    <property type="match status" value="1"/>
</dbReference>
<dbReference type="InterPro" id="IPR023170">
    <property type="entry name" value="HhH_base_excis_C"/>
</dbReference>
<name>A0AAW6TYY3_9BACT</name>
<dbReference type="GO" id="GO:0006281">
    <property type="term" value="P:DNA repair"/>
    <property type="evidence" value="ECO:0007669"/>
    <property type="project" value="InterPro"/>
</dbReference>
<proteinExistence type="predicted"/>
<evidence type="ECO:0000313" key="2">
    <source>
        <dbReference type="Proteomes" id="UP001431776"/>
    </source>
</evidence>
<organism evidence="1 2">
    <name type="scientific">Anaerobaca lacustris</name>
    <dbReference type="NCBI Taxonomy" id="3044600"/>
    <lineage>
        <taxon>Bacteria</taxon>
        <taxon>Pseudomonadati</taxon>
        <taxon>Planctomycetota</taxon>
        <taxon>Phycisphaerae</taxon>
        <taxon>Sedimentisphaerales</taxon>
        <taxon>Anaerobacaceae</taxon>
        <taxon>Anaerobaca</taxon>
    </lineage>
</organism>
<sequence>MTVSLASPPRAGVLAEILERVHARYNHRRFIGADPLQFAYRFDRPQDAEVACFLAAALAYGRVQQIQRSLNDLFARMDCRPYDFVTSFSPSRRSRLAGFKHRFTTGEDVADLLALLRPVLRRHGSMEAFFVDGYDPSAPNVLSSLARFCDRLTDAYAAKHGGHVSRGLMYLLASPSRGSASKRLHLFLRWMVRADDVDPGLWKSLHPARLIVPLDVHMARLCRILGLHDSNTISQSTAVQVTERFAAIAPADPVKYDFALSRIGILDDCTGRPRPDCRPCELREVCLRRADRSAR</sequence>
<evidence type="ECO:0000313" key="1">
    <source>
        <dbReference type="EMBL" id="MDI6450752.1"/>
    </source>
</evidence>
<protein>
    <submittedName>
        <fullName evidence="1">TIGR02757 family protein</fullName>
    </submittedName>
</protein>
<dbReference type="Pfam" id="PF09674">
    <property type="entry name" value="DUF2400"/>
    <property type="match status" value="1"/>
</dbReference>
<dbReference type="Proteomes" id="UP001431776">
    <property type="component" value="Unassembled WGS sequence"/>
</dbReference>
<dbReference type="NCBIfam" id="TIGR02757">
    <property type="entry name" value="TIGR02757 family protein"/>
    <property type="match status" value="1"/>
</dbReference>
<dbReference type="AlphaFoldDB" id="A0AAW6TYY3"/>
<dbReference type="InterPro" id="IPR011257">
    <property type="entry name" value="DNA_glycosylase"/>
</dbReference>